<gene>
    <name evidence="3" type="primary">LOC111122367</name>
</gene>
<dbReference type="AlphaFoldDB" id="A0A8B8CVK3"/>
<dbReference type="PANTHER" id="PTHR24023:SF1112">
    <property type="entry name" value="COL_CUTICLE_N DOMAIN-CONTAINING PROTEIN-RELATED"/>
    <property type="match status" value="1"/>
</dbReference>
<accession>A0A8B8CVK3</accession>
<feature type="region of interest" description="Disordered" evidence="1">
    <location>
        <begin position="23"/>
        <end position="125"/>
    </location>
</feature>
<dbReference type="GO" id="GO:0031012">
    <property type="term" value="C:extracellular matrix"/>
    <property type="evidence" value="ECO:0007669"/>
    <property type="project" value="TreeGrafter"/>
</dbReference>
<dbReference type="GeneID" id="111122367"/>
<evidence type="ECO:0000313" key="2">
    <source>
        <dbReference type="Proteomes" id="UP000694844"/>
    </source>
</evidence>
<dbReference type="GO" id="GO:0030020">
    <property type="term" value="F:extracellular matrix structural constituent conferring tensile strength"/>
    <property type="evidence" value="ECO:0007669"/>
    <property type="project" value="TreeGrafter"/>
</dbReference>
<evidence type="ECO:0000313" key="3">
    <source>
        <dbReference type="RefSeq" id="XP_022319823.1"/>
    </source>
</evidence>
<feature type="compositionally biased region" description="Low complexity" evidence="1">
    <location>
        <begin position="89"/>
        <end position="101"/>
    </location>
</feature>
<keyword evidence="2" id="KW-1185">Reference proteome</keyword>
<proteinExistence type="predicted"/>
<name>A0A8B8CVK3_CRAVI</name>
<dbReference type="PANTHER" id="PTHR24023">
    <property type="entry name" value="COLLAGEN ALPHA"/>
    <property type="match status" value="1"/>
</dbReference>
<dbReference type="GO" id="GO:0005615">
    <property type="term" value="C:extracellular space"/>
    <property type="evidence" value="ECO:0007669"/>
    <property type="project" value="TreeGrafter"/>
</dbReference>
<feature type="compositionally biased region" description="Polar residues" evidence="1">
    <location>
        <begin position="52"/>
        <end position="73"/>
    </location>
</feature>
<reference evidence="3" key="1">
    <citation type="submission" date="2025-08" db="UniProtKB">
        <authorList>
            <consortium name="RefSeq"/>
        </authorList>
    </citation>
    <scope>IDENTIFICATION</scope>
    <source>
        <tissue evidence="3">Whole sample</tissue>
    </source>
</reference>
<dbReference type="RefSeq" id="XP_022319823.1">
    <property type="nucleotide sequence ID" value="XM_022464115.1"/>
</dbReference>
<sequence>MIPGIFSEGDGRSAWWRRDACDQGCRGPRGFLGQPGSKGRPGPPGPEGPPGTCSTSCQTASEGPTEGGSSSRGNVGPRGFPGIPGPRGSPGIMGRPGARGPEGPPGTCPTACQASSGGSSSSPEIRADLLGELGSCAEPCQENFSRLVDAIKFISWKLENLEAGLKQTAGDNSVPCEGIQALEQDFLRLVQTDKLCPDKN</sequence>
<dbReference type="GO" id="GO:0030198">
    <property type="term" value="P:extracellular matrix organization"/>
    <property type="evidence" value="ECO:0007669"/>
    <property type="project" value="TreeGrafter"/>
</dbReference>
<dbReference type="KEGG" id="cvn:111122367"/>
<organism evidence="2 3">
    <name type="scientific">Crassostrea virginica</name>
    <name type="common">Eastern oyster</name>
    <dbReference type="NCBI Taxonomy" id="6565"/>
    <lineage>
        <taxon>Eukaryota</taxon>
        <taxon>Metazoa</taxon>
        <taxon>Spiralia</taxon>
        <taxon>Lophotrochozoa</taxon>
        <taxon>Mollusca</taxon>
        <taxon>Bivalvia</taxon>
        <taxon>Autobranchia</taxon>
        <taxon>Pteriomorphia</taxon>
        <taxon>Ostreida</taxon>
        <taxon>Ostreoidea</taxon>
        <taxon>Ostreidae</taxon>
        <taxon>Crassostrea</taxon>
    </lineage>
</organism>
<protein>
    <submittedName>
        <fullName evidence="3">Scavenger receptor class A member 3-like</fullName>
    </submittedName>
</protein>
<evidence type="ECO:0000256" key="1">
    <source>
        <dbReference type="SAM" id="MobiDB-lite"/>
    </source>
</evidence>
<dbReference type="InterPro" id="IPR050149">
    <property type="entry name" value="Collagen_superfamily"/>
</dbReference>
<dbReference type="Proteomes" id="UP000694844">
    <property type="component" value="Chromosome 2"/>
</dbReference>